<proteinExistence type="predicted"/>
<sequence>MARGEDVLVECDFQQGMTPTACCRKGRGGARVEGRTWQGRAGQGRAGQARPAAASAAVHHNH</sequence>
<protein>
    <submittedName>
        <fullName evidence="2">Uncharacterized protein</fullName>
    </submittedName>
</protein>
<organism evidence="2 3">
    <name type="scientific">Portunus trituberculatus</name>
    <name type="common">Swimming crab</name>
    <name type="synonym">Neptunus trituberculatus</name>
    <dbReference type="NCBI Taxonomy" id="210409"/>
    <lineage>
        <taxon>Eukaryota</taxon>
        <taxon>Metazoa</taxon>
        <taxon>Ecdysozoa</taxon>
        <taxon>Arthropoda</taxon>
        <taxon>Crustacea</taxon>
        <taxon>Multicrustacea</taxon>
        <taxon>Malacostraca</taxon>
        <taxon>Eumalacostraca</taxon>
        <taxon>Eucarida</taxon>
        <taxon>Decapoda</taxon>
        <taxon>Pleocyemata</taxon>
        <taxon>Brachyura</taxon>
        <taxon>Eubrachyura</taxon>
        <taxon>Portunoidea</taxon>
        <taxon>Portunidae</taxon>
        <taxon>Portuninae</taxon>
        <taxon>Portunus</taxon>
    </lineage>
</organism>
<name>A0A5B7CZL9_PORTR</name>
<evidence type="ECO:0000313" key="3">
    <source>
        <dbReference type="Proteomes" id="UP000324222"/>
    </source>
</evidence>
<keyword evidence="3" id="KW-1185">Reference proteome</keyword>
<comment type="caution">
    <text evidence="2">The sequence shown here is derived from an EMBL/GenBank/DDBJ whole genome shotgun (WGS) entry which is preliminary data.</text>
</comment>
<gene>
    <name evidence="2" type="ORF">E2C01_007252</name>
</gene>
<dbReference type="EMBL" id="VSRR010000354">
    <property type="protein sequence ID" value="MPC14485.1"/>
    <property type="molecule type" value="Genomic_DNA"/>
</dbReference>
<feature type="compositionally biased region" description="Low complexity" evidence="1">
    <location>
        <begin position="46"/>
        <end position="62"/>
    </location>
</feature>
<dbReference type="Proteomes" id="UP000324222">
    <property type="component" value="Unassembled WGS sequence"/>
</dbReference>
<feature type="region of interest" description="Disordered" evidence="1">
    <location>
        <begin position="35"/>
        <end position="62"/>
    </location>
</feature>
<dbReference type="AlphaFoldDB" id="A0A5B7CZL9"/>
<evidence type="ECO:0000256" key="1">
    <source>
        <dbReference type="SAM" id="MobiDB-lite"/>
    </source>
</evidence>
<reference evidence="2 3" key="1">
    <citation type="submission" date="2019-05" db="EMBL/GenBank/DDBJ databases">
        <title>Another draft genome of Portunus trituberculatus and its Hox gene families provides insights of decapod evolution.</title>
        <authorList>
            <person name="Jeong J.-H."/>
            <person name="Song I."/>
            <person name="Kim S."/>
            <person name="Choi T."/>
            <person name="Kim D."/>
            <person name="Ryu S."/>
            <person name="Kim W."/>
        </authorList>
    </citation>
    <scope>NUCLEOTIDE SEQUENCE [LARGE SCALE GENOMIC DNA]</scope>
    <source>
        <tissue evidence="2">Muscle</tissue>
    </source>
</reference>
<evidence type="ECO:0000313" key="2">
    <source>
        <dbReference type="EMBL" id="MPC14485.1"/>
    </source>
</evidence>
<accession>A0A5B7CZL9</accession>